<comment type="caution">
    <text evidence="2">The sequence shown here is derived from an EMBL/GenBank/DDBJ whole genome shotgun (WGS) entry which is preliminary data.</text>
</comment>
<sequence>MASRDRNAASRDNMPQSQRQNEYFVPRDGIDREVISSDICRYLGNDALVRPGTYENTRTDCDCAMAHNRQTDPRWKNDAGRATLSQLTENLTSERRAISRYPGSARQPTALQPGEYYASWKKHQNHQDLDKPFGTDPLSYYPKPSPNAPYVPYSSSSSTHQPDRPHRMAALQAIIESNPNSSVDGLGRGIGQDELENTDAEDDTATIYTAAQNLDDYHLNVYESELADGLANWVRKLQPDVSAKEIMADMLPGMLRNFALRLGQHSTTPPEKQTTRKIIMSSKPQELVDKEQLRVSVQTWLEKLADGTGLPDDIPEPPAANLDEQEMAAMPESGWRSPSTSWPGLSRAPTPPNSLEGHTSRVFRPCSWPWTTSTVYLTGIISTTRTGQEYPILRPPTYLLARSRLICSPRDDISWVGALTLARGQVHPMPITTLDGRGYPKLAENLPSKRSRCHVFLFDFSKLKDGSAIEVLLNPDHLRLLLYPSREETHTETITGADGDAKTETKTITSYTTLGNKVEGLCTYLDRMIDHKSQIEHTEEFNSKVRHDPSHLRMATLPANAFSWVELTRIAQAVTLFGKDFGELLAPAMDSARIRCSSLGSVPIRKQYLCDRLADLQNIIEDAGGDISADPILTGAGLVWMNPSVDDPFGPCGACEKGQVNGKHSSPVQQLVPRFWRRIITGSCLNVEYMGDGAVIFGQVYGFEWTWPDSSNKTGK</sequence>
<dbReference type="EMBL" id="JAUEDM010000003">
    <property type="protein sequence ID" value="KAK3321777.1"/>
    <property type="molecule type" value="Genomic_DNA"/>
</dbReference>
<name>A0AAE0IBR7_9PEZI</name>
<accession>A0AAE0IBR7</accession>
<reference evidence="2" key="2">
    <citation type="submission" date="2023-06" db="EMBL/GenBank/DDBJ databases">
        <authorList>
            <consortium name="Lawrence Berkeley National Laboratory"/>
            <person name="Haridas S."/>
            <person name="Hensen N."/>
            <person name="Bonometti L."/>
            <person name="Westerberg I."/>
            <person name="Brannstrom I.O."/>
            <person name="Guillou S."/>
            <person name="Cros-Aarteil S."/>
            <person name="Calhoun S."/>
            <person name="Kuo A."/>
            <person name="Mondo S."/>
            <person name="Pangilinan J."/>
            <person name="Riley R."/>
            <person name="Labutti K."/>
            <person name="Andreopoulos B."/>
            <person name="Lipzen A."/>
            <person name="Chen C."/>
            <person name="Yanf M."/>
            <person name="Daum C."/>
            <person name="Ng V."/>
            <person name="Clum A."/>
            <person name="Steindorff A."/>
            <person name="Ohm R."/>
            <person name="Martin F."/>
            <person name="Silar P."/>
            <person name="Natvig D."/>
            <person name="Lalanne C."/>
            <person name="Gautier V."/>
            <person name="Ament-Velasquez S.L."/>
            <person name="Kruys A."/>
            <person name="Hutchinson M.I."/>
            <person name="Powell A.J."/>
            <person name="Barry K."/>
            <person name="Miller A.N."/>
            <person name="Grigoriev I.V."/>
            <person name="Debuchy R."/>
            <person name="Gladieux P."/>
            <person name="Thoren M.H."/>
            <person name="Johannesson H."/>
        </authorList>
    </citation>
    <scope>NUCLEOTIDE SEQUENCE</scope>
    <source>
        <strain evidence="2">CBS 118394</strain>
    </source>
</reference>
<feature type="region of interest" description="Disordered" evidence="1">
    <location>
        <begin position="1"/>
        <end position="25"/>
    </location>
</feature>
<organism evidence="2 3">
    <name type="scientific">Apodospora peruviana</name>
    <dbReference type="NCBI Taxonomy" id="516989"/>
    <lineage>
        <taxon>Eukaryota</taxon>
        <taxon>Fungi</taxon>
        <taxon>Dikarya</taxon>
        <taxon>Ascomycota</taxon>
        <taxon>Pezizomycotina</taxon>
        <taxon>Sordariomycetes</taxon>
        <taxon>Sordariomycetidae</taxon>
        <taxon>Sordariales</taxon>
        <taxon>Lasiosphaeriaceae</taxon>
        <taxon>Apodospora</taxon>
    </lineage>
</organism>
<feature type="region of interest" description="Disordered" evidence="1">
    <location>
        <begin position="144"/>
        <end position="164"/>
    </location>
</feature>
<evidence type="ECO:0000256" key="1">
    <source>
        <dbReference type="SAM" id="MobiDB-lite"/>
    </source>
</evidence>
<keyword evidence="3" id="KW-1185">Reference proteome</keyword>
<protein>
    <submittedName>
        <fullName evidence="2">Uncharacterized protein</fullName>
    </submittedName>
</protein>
<feature type="region of interest" description="Disordered" evidence="1">
    <location>
        <begin position="329"/>
        <end position="358"/>
    </location>
</feature>
<proteinExistence type="predicted"/>
<evidence type="ECO:0000313" key="2">
    <source>
        <dbReference type="EMBL" id="KAK3321777.1"/>
    </source>
</evidence>
<gene>
    <name evidence="2" type="ORF">B0H66DRAFT_531143</name>
</gene>
<evidence type="ECO:0000313" key="3">
    <source>
        <dbReference type="Proteomes" id="UP001283341"/>
    </source>
</evidence>
<dbReference type="AlphaFoldDB" id="A0AAE0IBR7"/>
<dbReference type="PANTHER" id="PTHR39609:SF1">
    <property type="entry name" value="RFEG"/>
    <property type="match status" value="1"/>
</dbReference>
<dbReference type="PANTHER" id="PTHR39609">
    <property type="entry name" value="RFEG-RELATED"/>
    <property type="match status" value="1"/>
</dbReference>
<dbReference type="Proteomes" id="UP001283341">
    <property type="component" value="Unassembled WGS sequence"/>
</dbReference>
<reference evidence="2" key="1">
    <citation type="journal article" date="2023" name="Mol. Phylogenet. Evol.">
        <title>Genome-scale phylogeny and comparative genomics of the fungal order Sordariales.</title>
        <authorList>
            <person name="Hensen N."/>
            <person name="Bonometti L."/>
            <person name="Westerberg I."/>
            <person name="Brannstrom I.O."/>
            <person name="Guillou S."/>
            <person name="Cros-Aarteil S."/>
            <person name="Calhoun S."/>
            <person name="Haridas S."/>
            <person name="Kuo A."/>
            <person name="Mondo S."/>
            <person name="Pangilinan J."/>
            <person name="Riley R."/>
            <person name="LaButti K."/>
            <person name="Andreopoulos B."/>
            <person name="Lipzen A."/>
            <person name="Chen C."/>
            <person name="Yan M."/>
            <person name="Daum C."/>
            <person name="Ng V."/>
            <person name="Clum A."/>
            <person name="Steindorff A."/>
            <person name="Ohm R.A."/>
            <person name="Martin F."/>
            <person name="Silar P."/>
            <person name="Natvig D.O."/>
            <person name="Lalanne C."/>
            <person name="Gautier V."/>
            <person name="Ament-Velasquez S.L."/>
            <person name="Kruys A."/>
            <person name="Hutchinson M.I."/>
            <person name="Powell A.J."/>
            <person name="Barry K."/>
            <person name="Miller A.N."/>
            <person name="Grigoriev I.V."/>
            <person name="Debuchy R."/>
            <person name="Gladieux P."/>
            <person name="Hiltunen Thoren M."/>
            <person name="Johannesson H."/>
        </authorList>
    </citation>
    <scope>NUCLEOTIDE SEQUENCE</scope>
    <source>
        <strain evidence="2">CBS 118394</strain>
    </source>
</reference>